<evidence type="ECO:0000313" key="4">
    <source>
        <dbReference type="Proteomes" id="UP000509750"/>
    </source>
</evidence>
<dbReference type="InterPro" id="IPR058817">
    <property type="entry name" value="DUF8155_C"/>
</dbReference>
<name>A0A7D5K1Q0_9EURY</name>
<dbReference type="AlphaFoldDB" id="A0A7D5K1Q0"/>
<organism evidence="3 4">
    <name type="scientific">Halorarum halophilum</name>
    <dbReference type="NCBI Taxonomy" id="2743090"/>
    <lineage>
        <taxon>Archaea</taxon>
        <taxon>Methanobacteriati</taxon>
        <taxon>Methanobacteriota</taxon>
        <taxon>Stenosarchaea group</taxon>
        <taxon>Halobacteria</taxon>
        <taxon>Halobacteriales</taxon>
        <taxon>Haloferacaceae</taxon>
        <taxon>Halorarum</taxon>
    </lineage>
</organism>
<proteinExistence type="predicted"/>
<dbReference type="GeneID" id="56029424"/>
<evidence type="ECO:0000259" key="1">
    <source>
        <dbReference type="Pfam" id="PF26482"/>
    </source>
</evidence>
<dbReference type="Gene3D" id="2.70.70.10">
    <property type="entry name" value="Glucose Permease (Domain IIA)"/>
    <property type="match status" value="1"/>
</dbReference>
<dbReference type="EMBL" id="CP058529">
    <property type="protein sequence ID" value="QLG28101.1"/>
    <property type="molecule type" value="Genomic_DNA"/>
</dbReference>
<dbReference type="Pfam" id="PF26483">
    <property type="entry name" value="DUF8155_C"/>
    <property type="match status" value="1"/>
</dbReference>
<evidence type="ECO:0000313" key="3">
    <source>
        <dbReference type="EMBL" id="QLG28101.1"/>
    </source>
</evidence>
<reference evidence="3 4" key="1">
    <citation type="submission" date="2020-07" db="EMBL/GenBank/DDBJ databases">
        <title>Gai3-2, isolated from salt lake.</title>
        <authorList>
            <person name="Cui H."/>
            <person name="Shi X."/>
        </authorList>
    </citation>
    <scope>NUCLEOTIDE SEQUENCE [LARGE SCALE GENOMIC DNA]</scope>
    <source>
        <strain evidence="3 4">Gai3-2</strain>
    </source>
</reference>
<evidence type="ECO:0008006" key="5">
    <source>
        <dbReference type="Google" id="ProtNLM"/>
    </source>
</evidence>
<gene>
    <name evidence="3" type="ORF">HUG10_11285</name>
</gene>
<feature type="domain" description="DUF8155" evidence="2">
    <location>
        <begin position="157"/>
        <end position="290"/>
    </location>
</feature>
<accession>A0A7D5K1Q0</accession>
<feature type="domain" description="DUF8155" evidence="1">
    <location>
        <begin position="18"/>
        <end position="152"/>
    </location>
</feature>
<sequence length="299" mass="31612">MTGDAGVEGDGRDERVVLPTNVVERYPRFSLYNSPYPAHDHGHAIDLYPDTDVGISPVSGEVLDTRTVRCPDRPYAVDEDHLVVVDVGEYVARILHVDPTVEPGDRVAVGDSLGRMVRSGFFGRWVDDHVHLEFRDADRNPYRASGSLPIDVDVPVRPLDWDGTGTVVETGDSYALLDSPAHPGDGYAALASDAGTPLDGGLAHYGAGGLFGSPEGAGPATVELLGERVGTATGRDVAWGDVAVLANGERVTGLSLFASRGPAWGAKLVTRPESGDPAFAVGDKVRVSIRPAADPVRLD</sequence>
<dbReference type="KEGG" id="halg:HUG10_11285"/>
<dbReference type="RefSeq" id="WP_179169676.1">
    <property type="nucleotide sequence ID" value="NZ_CP058529.1"/>
</dbReference>
<dbReference type="Pfam" id="PF26482">
    <property type="entry name" value="DUF8155"/>
    <property type="match status" value="1"/>
</dbReference>
<dbReference type="Proteomes" id="UP000509750">
    <property type="component" value="Chromosome"/>
</dbReference>
<dbReference type="InterPro" id="IPR058468">
    <property type="entry name" value="DUF8155_N"/>
</dbReference>
<protein>
    <recommendedName>
        <fullName evidence="5">Peptidase family M23</fullName>
    </recommendedName>
</protein>
<evidence type="ECO:0000259" key="2">
    <source>
        <dbReference type="Pfam" id="PF26483"/>
    </source>
</evidence>
<dbReference type="InterPro" id="IPR011055">
    <property type="entry name" value="Dup_hybrid_motif"/>
</dbReference>
<keyword evidence="4" id="KW-1185">Reference proteome</keyword>
<dbReference type="OrthoDB" id="36515at2157"/>